<evidence type="ECO:0000259" key="4">
    <source>
        <dbReference type="PROSITE" id="PS50043"/>
    </source>
</evidence>
<evidence type="ECO:0000256" key="1">
    <source>
        <dbReference type="ARBA" id="ARBA00023015"/>
    </source>
</evidence>
<keyword evidence="6" id="KW-1185">Reference proteome</keyword>
<sequence>MLTNFVIASRNAPLIERWRGLNLPSAQQTICSRWSELSQREWPSASLCVLDLALCEAEPSFPDLHPLSARVCLCLFAAEFQIQDELRWLASGVRACCTPELEDERLKVIVDVTVKGGIWVSNQSLPMLLQGLQRFAVPSSTSASKVAESCLNVLTPQERKIAQLVGQGESNKLIARALNISDHTVKTHLSAIFSKLHLNDRVHLALLVNQDVSSSAS</sequence>
<evidence type="ECO:0000256" key="3">
    <source>
        <dbReference type="ARBA" id="ARBA00023163"/>
    </source>
</evidence>
<keyword evidence="1" id="KW-0805">Transcription regulation</keyword>
<dbReference type="Proteomes" id="UP000510822">
    <property type="component" value="Chromosome"/>
</dbReference>
<name>A0A7D5ZA70_9NEIS</name>
<dbReference type="InterPro" id="IPR036388">
    <property type="entry name" value="WH-like_DNA-bd_sf"/>
</dbReference>
<dbReference type="InterPro" id="IPR000792">
    <property type="entry name" value="Tscrpt_reg_LuxR_C"/>
</dbReference>
<dbReference type="SMART" id="SM00421">
    <property type="entry name" value="HTH_LUXR"/>
    <property type="match status" value="1"/>
</dbReference>
<evidence type="ECO:0000313" key="5">
    <source>
        <dbReference type="EMBL" id="QLI81005.1"/>
    </source>
</evidence>
<dbReference type="InterPro" id="IPR016032">
    <property type="entry name" value="Sig_transdc_resp-reg_C-effctor"/>
</dbReference>
<dbReference type="PRINTS" id="PR00038">
    <property type="entry name" value="HTHLUXR"/>
</dbReference>
<dbReference type="AlphaFoldDB" id="A0A7D5ZA70"/>
<dbReference type="CDD" id="cd06170">
    <property type="entry name" value="LuxR_C_like"/>
    <property type="match status" value="1"/>
</dbReference>
<dbReference type="PANTHER" id="PTHR44688:SF16">
    <property type="entry name" value="DNA-BINDING TRANSCRIPTIONAL ACTIVATOR DEVR_DOSR"/>
    <property type="match status" value="1"/>
</dbReference>
<dbReference type="KEGG" id="cfon:HZU75_05410"/>
<dbReference type="PROSITE" id="PS50043">
    <property type="entry name" value="HTH_LUXR_2"/>
    <property type="match status" value="1"/>
</dbReference>
<keyword evidence="2" id="KW-0238">DNA-binding</keyword>
<organism evidence="5 6">
    <name type="scientific">Chitinibacter fontanus</name>
    <dbReference type="NCBI Taxonomy" id="1737446"/>
    <lineage>
        <taxon>Bacteria</taxon>
        <taxon>Pseudomonadati</taxon>
        <taxon>Pseudomonadota</taxon>
        <taxon>Betaproteobacteria</taxon>
        <taxon>Neisseriales</taxon>
        <taxon>Chitinibacteraceae</taxon>
        <taxon>Chitinibacter</taxon>
    </lineage>
</organism>
<feature type="domain" description="HTH luxR-type" evidence="4">
    <location>
        <begin position="147"/>
        <end position="212"/>
    </location>
</feature>
<keyword evidence="3" id="KW-0804">Transcription</keyword>
<gene>
    <name evidence="5" type="ORF">HZU75_05410</name>
</gene>
<reference evidence="5 6" key="1">
    <citation type="journal article" date="2016" name="Int. J. Syst. Evol. Microbiol.">
        <title>Chitinibacter fontanus sp. nov., isolated from a spring.</title>
        <authorList>
            <person name="Sheu S.Y."/>
            <person name="Li Y.S."/>
            <person name="Young C.C."/>
            <person name="Chen W.M."/>
        </authorList>
    </citation>
    <scope>NUCLEOTIDE SEQUENCE [LARGE SCALE GENOMIC DNA]</scope>
    <source>
        <strain evidence="5 6">STM-7</strain>
    </source>
</reference>
<dbReference type="GO" id="GO:0006355">
    <property type="term" value="P:regulation of DNA-templated transcription"/>
    <property type="evidence" value="ECO:0007669"/>
    <property type="project" value="InterPro"/>
</dbReference>
<dbReference type="GO" id="GO:0003677">
    <property type="term" value="F:DNA binding"/>
    <property type="evidence" value="ECO:0007669"/>
    <property type="project" value="UniProtKB-KW"/>
</dbReference>
<dbReference type="Gene3D" id="1.10.10.10">
    <property type="entry name" value="Winged helix-like DNA-binding domain superfamily/Winged helix DNA-binding domain"/>
    <property type="match status" value="1"/>
</dbReference>
<dbReference type="PROSITE" id="PS00622">
    <property type="entry name" value="HTH_LUXR_1"/>
    <property type="match status" value="1"/>
</dbReference>
<dbReference type="Pfam" id="PF00196">
    <property type="entry name" value="GerE"/>
    <property type="match status" value="1"/>
</dbReference>
<dbReference type="PANTHER" id="PTHR44688">
    <property type="entry name" value="DNA-BINDING TRANSCRIPTIONAL ACTIVATOR DEVR_DOSR"/>
    <property type="match status" value="1"/>
</dbReference>
<protein>
    <submittedName>
        <fullName evidence="5">Response regulator transcription factor</fullName>
    </submittedName>
</protein>
<dbReference type="EMBL" id="CP058952">
    <property type="protein sequence ID" value="QLI81005.1"/>
    <property type="molecule type" value="Genomic_DNA"/>
</dbReference>
<accession>A0A7D5ZA70</accession>
<evidence type="ECO:0000256" key="2">
    <source>
        <dbReference type="ARBA" id="ARBA00023125"/>
    </source>
</evidence>
<evidence type="ECO:0000313" key="6">
    <source>
        <dbReference type="Proteomes" id="UP000510822"/>
    </source>
</evidence>
<dbReference type="RefSeq" id="WP_180308136.1">
    <property type="nucleotide sequence ID" value="NZ_CP058952.1"/>
</dbReference>
<dbReference type="SUPFAM" id="SSF46894">
    <property type="entry name" value="C-terminal effector domain of the bipartite response regulators"/>
    <property type="match status" value="1"/>
</dbReference>
<proteinExistence type="predicted"/>